<dbReference type="CDD" id="cd02440">
    <property type="entry name" value="AdoMet_MTases"/>
    <property type="match status" value="1"/>
</dbReference>
<evidence type="ECO:0000313" key="1">
    <source>
        <dbReference type="EMBL" id="KAK3233025.1"/>
    </source>
</evidence>
<reference evidence="1 2" key="1">
    <citation type="journal article" date="2015" name="Genome Biol. Evol.">
        <title>Comparative Genomics of a Bacterivorous Green Alga Reveals Evolutionary Causalities and Consequences of Phago-Mixotrophic Mode of Nutrition.</title>
        <authorList>
            <person name="Burns J.A."/>
            <person name="Paasch A."/>
            <person name="Narechania A."/>
            <person name="Kim E."/>
        </authorList>
    </citation>
    <scope>NUCLEOTIDE SEQUENCE [LARGE SCALE GENOMIC DNA]</scope>
    <source>
        <strain evidence="1 2">PLY_AMNH</strain>
    </source>
</reference>
<dbReference type="Proteomes" id="UP001190700">
    <property type="component" value="Unassembled WGS sequence"/>
</dbReference>
<dbReference type="PROSITE" id="PS00092">
    <property type="entry name" value="N6_MTASE"/>
    <property type="match status" value="1"/>
</dbReference>
<dbReference type="PANTHER" id="PTHR23290">
    <property type="entry name" value="RRNA N6-ADENOSINE-METHYLTRANSFERASE METTL5"/>
    <property type="match status" value="1"/>
</dbReference>
<protein>
    <recommendedName>
        <fullName evidence="3">Methyltransferase small domain-containing protein</fullName>
    </recommendedName>
</protein>
<evidence type="ECO:0000313" key="2">
    <source>
        <dbReference type="Proteomes" id="UP001190700"/>
    </source>
</evidence>
<dbReference type="SUPFAM" id="SSF53335">
    <property type="entry name" value="S-adenosyl-L-methionine-dependent methyltransferases"/>
    <property type="match status" value="1"/>
</dbReference>
<sequence>MKLKQLQSFLEDLDVFDSPNIELEQYPTTPHLAAQALFTACSYGDIEDQSVVDLGCGCGVLSVASTLMGAGHVIGVDIDESALAIAQGNVEEFEDMHIDLVQCDIVNNMQQLSRLKADTVVMNPPFGTRCKGADIAFLKAGFAIASKAVYSLHKSSTRAHVLRVAETELGATKAEVVAEMRYDISASYKFHKEKSKDIAVDFLRFELPGREE</sequence>
<dbReference type="GO" id="GO:0003676">
    <property type="term" value="F:nucleic acid binding"/>
    <property type="evidence" value="ECO:0007669"/>
    <property type="project" value="InterPro"/>
</dbReference>
<dbReference type="Pfam" id="PF06325">
    <property type="entry name" value="PrmA"/>
    <property type="match status" value="1"/>
</dbReference>
<dbReference type="AlphaFoldDB" id="A0AAE0BBN9"/>
<dbReference type="InterPro" id="IPR002052">
    <property type="entry name" value="DNA_methylase_N6_adenine_CS"/>
</dbReference>
<dbReference type="Gene3D" id="3.40.50.150">
    <property type="entry name" value="Vaccinia Virus protein VP39"/>
    <property type="match status" value="1"/>
</dbReference>
<name>A0AAE0BBN9_9CHLO</name>
<evidence type="ECO:0008006" key="3">
    <source>
        <dbReference type="Google" id="ProtNLM"/>
    </source>
</evidence>
<comment type="caution">
    <text evidence="1">The sequence shown here is derived from an EMBL/GenBank/DDBJ whole genome shotgun (WGS) entry which is preliminary data.</text>
</comment>
<dbReference type="InterPro" id="IPR051720">
    <property type="entry name" value="rRNA_MeTrfase/Polyamine_Synth"/>
</dbReference>
<keyword evidence="2" id="KW-1185">Reference proteome</keyword>
<dbReference type="PANTHER" id="PTHR23290:SF0">
    <property type="entry name" value="RRNA N6-ADENOSINE-METHYLTRANSFERASE METTL5"/>
    <property type="match status" value="1"/>
</dbReference>
<dbReference type="InterPro" id="IPR029063">
    <property type="entry name" value="SAM-dependent_MTases_sf"/>
</dbReference>
<organism evidence="1 2">
    <name type="scientific">Cymbomonas tetramitiformis</name>
    <dbReference type="NCBI Taxonomy" id="36881"/>
    <lineage>
        <taxon>Eukaryota</taxon>
        <taxon>Viridiplantae</taxon>
        <taxon>Chlorophyta</taxon>
        <taxon>Pyramimonadophyceae</taxon>
        <taxon>Pyramimonadales</taxon>
        <taxon>Pyramimonadaceae</taxon>
        <taxon>Cymbomonas</taxon>
    </lineage>
</organism>
<accession>A0AAE0BBN9</accession>
<dbReference type="EMBL" id="LGRX02035818">
    <property type="protein sequence ID" value="KAK3233025.1"/>
    <property type="molecule type" value="Genomic_DNA"/>
</dbReference>
<dbReference type="GO" id="GO:0008988">
    <property type="term" value="F:rRNA (adenine-N6-)-methyltransferase activity"/>
    <property type="evidence" value="ECO:0007669"/>
    <property type="project" value="TreeGrafter"/>
</dbReference>
<proteinExistence type="predicted"/>
<gene>
    <name evidence="1" type="ORF">CYMTET_56642</name>
</gene>